<proteinExistence type="predicted"/>
<dbReference type="EMBL" id="JNBY01000168">
    <property type="protein sequence ID" value="KDN80639.1"/>
    <property type="molecule type" value="Genomic_DNA"/>
</dbReference>
<feature type="compositionally biased region" description="Polar residues" evidence="1">
    <location>
        <begin position="37"/>
        <end position="47"/>
    </location>
</feature>
<feature type="region of interest" description="Disordered" evidence="1">
    <location>
        <begin position="1"/>
        <end position="47"/>
    </location>
</feature>
<gene>
    <name evidence="2" type="ORF">KCH_76150</name>
</gene>
<name>A0A066YL31_9ACTN</name>
<evidence type="ECO:0000256" key="1">
    <source>
        <dbReference type="SAM" id="MobiDB-lite"/>
    </source>
</evidence>
<protein>
    <submittedName>
        <fullName evidence="2">Uncharacterized protein</fullName>
    </submittedName>
</protein>
<organism evidence="2 3">
    <name type="scientific">Kitasatospora cheerisanensis KCTC 2395</name>
    <dbReference type="NCBI Taxonomy" id="1348663"/>
    <lineage>
        <taxon>Bacteria</taxon>
        <taxon>Bacillati</taxon>
        <taxon>Actinomycetota</taxon>
        <taxon>Actinomycetes</taxon>
        <taxon>Kitasatosporales</taxon>
        <taxon>Streptomycetaceae</taxon>
        <taxon>Kitasatospora</taxon>
    </lineage>
</organism>
<comment type="caution">
    <text evidence="2">The sequence shown here is derived from an EMBL/GenBank/DDBJ whole genome shotgun (WGS) entry which is preliminary data.</text>
</comment>
<reference evidence="2 3" key="1">
    <citation type="submission" date="2014-05" db="EMBL/GenBank/DDBJ databases">
        <title>Draft Genome Sequence of Kitasatospora cheerisanensis KCTC 2395.</title>
        <authorList>
            <person name="Nam D.H."/>
        </authorList>
    </citation>
    <scope>NUCLEOTIDE SEQUENCE [LARGE SCALE GENOMIC DNA]</scope>
    <source>
        <strain evidence="2 3">KCTC 2395</strain>
    </source>
</reference>
<evidence type="ECO:0000313" key="2">
    <source>
        <dbReference type="EMBL" id="KDN80639.1"/>
    </source>
</evidence>
<keyword evidence="3" id="KW-1185">Reference proteome</keyword>
<accession>A0A066YL31</accession>
<sequence>MVEQGGGVVRLATAGTLRPPRHDGPPPSTGRHCTWTPGRTTARPSGS</sequence>
<evidence type="ECO:0000313" key="3">
    <source>
        <dbReference type="Proteomes" id="UP000027178"/>
    </source>
</evidence>
<dbReference type="HOGENOM" id="CLU_3169141_0_0_11"/>
<dbReference type="AlphaFoldDB" id="A0A066YL31"/>
<dbReference type="Proteomes" id="UP000027178">
    <property type="component" value="Unassembled WGS sequence"/>
</dbReference>